<dbReference type="Gene3D" id="2.170.220.10">
    <property type="match status" value="1"/>
</dbReference>
<sequence>MKKKFYVTTAISYVNDVPHLGHAYEAVAADAMARYKRLKGYEVFFLTGTDEHGNKITQAAKEKNITPAQLVDKMVTCFQNLWKKLGISYDDFIRTTELRHTKVVSKIFKRLYEQGDIYKGTYKGWYCIPCESFWLESQLKEGGLCPECDREVKKIEEESYFFRLSRYEKPLLEYFKDHPRFVLPSSRKNEAVEFIKRGLKDTCVTRLRLDWGIPCPVDKNHSIYVWIDALFNYISALGYDSDEEKISSFWPADVHLIGKDILRFHAVIWPALLMALGIELPRMVFVHGFWKIKGERMSKSKGIVVDPEEMVKEYGADRLRYFLLREVPFGGDANFSPSLFMKRVNSDLANDLGNLLNRTIPLVARYCQGKVPRPSEEKNVLKEKIQEILLRLEQAMNILSFSEALSSIWEIVKLANLYIDRRAPWQLAKKENRQKELHTVLYNLLETLRILALLLFPFTPTSAQKIWTQLGIEENIENHFLDKATVWGQLKPGIKVRQEPPLFPRIL</sequence>
<dbReference type="InterPro" id="IPR014729">
    <property type="entry name" value="Rossmann-like_a/b/a_fold"/>
</dbReference>
<feature type="short sequence motif" description="'HIGH' region" evidence="7">
    <location>
        <begin position="12"/>
        <end position="22"/>
    </location>
</feature>
<dbReference type="InterPro" id="IPR023457">
    <property type="entry name" value="Met-tRNA_synth_2"/>
</dbReference>
<dbReference type="FunFam" id="1.10.730.10:FF:000026">
    <property type="entry name" value="Methionine--tRNA ligase"/>
    <property type="match status" value="1"/>
</dbReference>
<dbReference type="InterPro" id="IPR014758">
    <property type="entry name" value="Met-tRNA_synth"/>
</dbReference>
<accession>A0A523RWP9</accession>
<dbReference type="InterPro" id="IPR015413">
    <property type="entry name" value="Methionyl/Leucyl_tRNA_Synth"/>
</dbReference>
<dbReference type="GO" id="GO:0006431">
    <property type="term" value="P:methionyl-tRNA aminoacylation"/>
    <property type="evidence" value="ECO:0007669"/>
    <property type="project" value="UniProtKB-UniRule"/>
</dbReference>
<keyword evidence="3 7" id="KW-0547">Nucleotide-binding</keyword>
<dbReference type="PANTHER" id="PTHR43326:SF1">
    <property type="entry name" value="METHIONINE--TRNA LIGASE, MITOCHONDRIAL"/>
    <property type="match status" value="1"/>
</dbReference>
<dbReference type="Pfam" id="PF09334">
    <property type="entry name" value="tRNA-synt_1g"/>
    <property type="match status" value="2"/>
</dbReference>
<keyword evidence="7" id="KW-0963">Cytoplasm</keyword>
<name>A0A523RWP9_UNCAE</name>
<dbReference type="Gene3D" id="1.10.730.10">
    <property type="entry name" value="Isoleucyl-tRNA Synthetase, Domain 1"/>
    <property type="match status" value="1"/>
</dbReference>
<comment type="function">
    <text evidence="1 7">Is required not only for elongation of protein synthesis but also for the initiation of all mRNA translation through initiator tRNA(fMet) aminoacylation.</text>
</comment>
<evidence type="ECO:0000256" key="5">
    <source>
        <dbReference type="ARBA" id="ARBA00022917"/>
    </source>
</evidence>
<dbReference type="NCBIfam" id="NF008900">
    <property type="entry name" value="PRK12267.1"/>
    <property type="match status" value="1"/>
</dbReference>
<evidence type="ECO:0000259" key="8">
    <source>
        <dbReference type="Pfam" id="PF09334"/>
    </source>
</evidence>
<feature type="domain" description="Methionyl-tRNA synthetase anticodon-binding" evidence="9">
    <location>
        <begin position="375"/>
        <end position="506"/>
    </location>
</feature>
<dbReference type="GO" id="GO:0005524">
    <property type="term" value="F:ATP binding"/>
    <property type="evidence" value="ECO:0007669"/>
    <property type="project" value="UniProtKB-UniRule"/>
</dbReference>
<comment type="subcellular location">
    <subcellularLocation>
        <location evidence="7">Cytoplasm</location>
    </subcellularLocation>
</comment>
<protein>
    <recommendedName>
        <fullName evidence="7">Methionine--tRNA ligase</fullName>
        <ecNumber evidence="7">6.1.1.10</ecNumber>
    </recommendedName>
    <alternativeName>
        <fullName evidence="7">Methionyl-tRNA synthetase</fullName>
        <shortName evidence="7">MetRS</shortName>
    </alternativeName>
</protein>
<dbReference type="Gene3D" id="3.40.50.620">
    <property type="entry name" value="HUPs"/>
    <property type="match status" value="1"/>
</dbReference>
<feature type="binding site" evidence="7">
    <location>
        <position position="130"/>
    </location>
    <ligand>
        <name>Zn(2+)</name>
        <dbReference type="ChEBI" id="CHEBI:29105"/>
    </ligand>
</feature>
<dbReference type="AlphaFoldDB" id="A0A523RWP9"/>
<feature type="binding site" evidence="7">
    <location>
        <position position="145"/>
    </location>
    <ligand>
        <name>Zn(2+)</name>
        <dbReference type="ChEBI" id="CHEBI:29105"/>
    </ligand>
</feature>
<evidence type="ECO:0000256" key="2">
    <source>
        <dbReference type="ARBA" id="ARBA00022598"/>
    </source>
</evidence>
<organism evidence="10 11">
    <name type="scientific">Aerophobetes bacterium</name>
    <dbReference type="NCBI Taxonomy" id="2030807"/>
    <lineage>
        <taxon>Bacteria</taxon>
        <taxon>Candidatus Aerophobota</taxon>
    </lineage>
</organism>
<comment type="caution">
    <text evidence="7">Lacks conserved residue(s) required for the propagation of feature annotation.</text>
</comment>
<evidence type="ECO:0000313" key="10">
    <source>
        <dbReference type="EMBL" id="TET10195.1"/>
    </source>
</evidence>
<proteinExistence type="inferred from homology"/>
<evidence type="ECO:0000313" key="11">
    <source>
        <dbReference type="Proteomes" id="UP000316360"/>
    </source>
</evidence>
<evidence type="ECO:0000256" key="7">
    <source>
        <dbReference type="HAMAP-Rule" id="MF_01228"/>
    </source>
</evidence>
<dbReference type="PRINTS" id="PR01041">
    <property type="entry name" value="TRNASYNTHMET"/>
</dbReference>
<feature type="domain" description="Methionyl/Leucyl tRNA synthetase" evidence="8">
    <location>
        <begin position="156"/>
        <end position="359"/>
    </location>
</feature>
<evidence type="ECO:0000256" key="3">
    <source>
        <dbReference type="ARBA" id="ARBA00022741"/>
    </source>
</evidence>
<comment type="catalytic activity">
    <reaction evidence="7">
        <text>tRNA(Met) + L-methionine + ATP = L-methionyl-tRNA(Met) + AMP + diphosphate</text>
        <dbReference type="Rhea" id="RHEA:13481"/>
        <dbReference type="Rhea" id="RHEA-COMP:9667"/>
        <dbReference type="Rhea" id="RHEA-COMP:9698"/>
        <dbReference type="ChEBI" id="CHEBI:30616"/>
        <dbReference type="ChEBI" id="CHEBI:33019"/>
        <dbReference type="ChEBI" id="CHEBI:57844"/>
        <dbReference type="ChEBI" id="CHEBI:78442"/>
        <dbReference type="ChEBI" id="CHEBI:78530"/>
        <dbReference type="ChEBI" id="CHEBI:456215"/>
        <dbReference type="EC" id="6.1.1.10"/>
    </reaction>
</comment>
<dbReference type="HAMAP" id="MF_01228">
    <property type="entry name" value="Met_tRNA_synth_type2"/>
    <property type="match status" value="1"/>
</dbReference>
<dbReference type="CDD" id="cd07957">
    <property type="entry name" value="Anticodon_Ia_Met"/>
    <property type="match status" value="1"/>
</dbReference>
<comment type="subunit">
    <text evidence="7">Monomer.</text>
</comment>
<feature type="domain" description="Methionyl/Leucyl tRNA synthetase" evidence="8">
    <location>
        <begin position="5"/>
        <end position="151"/>
    </location>
</feature>
<comment type="caution">
    <text evidence="10">The sequence shown here is derived from an EMBL/GenBank/DDBJ whole genome shotgun (WGS) entry which is preliminary data.</text>
</comment>
<dbReference type="EC" id="6.1.1.10" evidence="7"/>
<dbReference type="SUPFAM" id="SSF52374">
    <property type="entry name" value="Nucleotidylyl transferase"/>
    <property type="match status" value="1"/>
</dbReference>
<dbReference type="SUPFAM" id="SSF47323">
    <property type="entry name" value="Anticodon-binding domain of a subclass of class I aminoacyl-tRNA synthetases"/>
    <property type="match status" value="1"/>
</dbReference>
<evidence type="ECO:0000256" key="1">
    <source>
        <dbReference type="ARBA" id="ARBA00003314"/>
    </source>
</evidence>
<comment type="similarity">
    <text evidence="7">Belongs to the class-I aminoacyl-tRNA synthetase family. MetG type 2A subfamily.</text>
</comment>
<keyword evidence="6 7" id="KW-0030">Aminoacyl-tRNA synthetase</keyword>
<feature type="binding site" evidence="7">
    <location>
        <position position="148"/>
    </location>
    <ligand>
        <name>Zn(2+)</name>
        <dbReference type="ChEBI" id="CHEBI:29105"/>
    </ligand>
</feature>
<dbReference type="InterPro" id="IPR009080">
    <property type="entry name" value="tRNAsynth_Ia_anticodon-bd"/>
</dbReference>
<evidence type="ECO:0000256" key="4">
    <source>
        <dbReference type="ARBA" id="ARBA00022840"/>
    </source>
</evidence>
<dbReference type="InterPro" id="IPR041872">
    <property type="entry name" value="Anticodon_Met"/>
</dbReference>
<dbReference type="GO" id="GO:0005737">
    <property type="term" value="C:cytoplasm"/>
    <property type="evidence" value="ECO:0007669"/>
    <property type="project" value="UniProtKB-SubCell"/>
</dbReference>
<comment type="cofactor">
    <cofactor evidence="7">
        <name>Zn(2+)</name>
        <dbReference type="ChEBI" id="CHEBI:29105"/>
    </cofactor>
    <text evidence="7">Binds 1 zinc ion per subunit.</text>
</comment>
<reference evidence="10 11" key="1">
    <citation type="submission" date="2019-03" db="EMBL/GenBank/DDBJ databases">
        <title>Metabolic potential of uncultured bacteria and archaea associated with petroleum seepage in deep-sea sediments.</title>
        <authorList>
            <person name="Dong X."/>
            <person name="Hubert C."/>
        </authorList>
    </citation>
    <scope>NUCLEOTIDE SEQUENCE [LARGE SCALE GENOMIC DNA]</scope>
    <source>
        <strain evidence="10">E44_bin7</strain>
    </source>
</reference>
<evidence type="ECO:0000256" key="6">
    <source>
        <dbReference type="ARBA" id="ARBA00023146"/>
    </source>
</evidence>
<dbReference type="InterPro" id="IPR033911">
    <property type="entry name" value="MetRS_core"/>
</dbReference>
<dbReference type="GO" id="GO:0046872">
    <property type="term" value="F:metal ion binding"/>
    <property type="evidence" value="ECO:0007669"/>
    <property type="project" value="UniProtKB-KW"/>
</dbReference>
<keyword evidence="7" id="KW-0479">Metal-binding</keyword>
<dbReference type="NCBIfam" id="TIGR00398">
    <property type="entry name" value="metG"/>
    <property type="match status" value="1"/>
</dbReference>
<gene>
    <name evidence="7 10" type="primary">metG</name>
    <name evidence="10" type="ORF">E3J84_04285</name>
</gene>
<dbReference type="FunFam" id="2.170.220.10:FF:000002">
    <property type="entry name" value="Methionine--tRNA ligase"/>
    <property type="match status" value="1"/>
</dbReference>
<keyword evidence="7" id="KW-0862">Zinc</keyword>
<evidence type="ECO:0000259" key="9">
    <source>
        <dbReference type="Pfam" id="PF19303"/>
    </source>
</evidence>
<keyword evidence="4 7" id="KW-0067">ATP-binding</keyword>
<dbReference type="GO" id="GO:0004825">
    <property type="term" value="F:methionine-tRNA ligase activity"/>
    <property type="evidence" value="ECO:0007669"/>
    <property type="project" value="UniProtKB-UniRule"/>
</dbReference>
<keyword evidence="2 7" id="KW-0436">Ligase</keyword>
<dbReference type="EMBL" id="SOKJ01000240">
    <property type="protein sequence ID" value="TET10195.1"/>
    <property type="molecule type" value="Genomic_DNA"/>
</dbReference>
<dbReference type="Pfam" id="PF19303">
    <property type="entry name" value="Anticodon_3"/>
    <property type="match status" value="1"/>
</dbReference>
<dbReference type="CDD" id="cd00814">
    <property type="entry name" value="MetRS_core"/>
    <property type="match status" value="1"/>
</dbReference>
<dbReference type="PANTHER" id="PTHR43326">
    <property type="entry name" value="METHIONYL-TRNA SYNTHETASE"/>
    <property type="match status" value="1"/>
</dbReference>
<feature type="binding site" evidence="7">
    <location>
        <position position="127"/>
    </location>
    <ligand>
        <name>Zn(2+)</name>
        <dbReference type="ChEBI" id="CHEBI:29105"/>
    </ligand>
</feature>
<dbReference type="Proteomes" id="UP000316360">
    <property type="component" value="Unassembled WGS sequence"/>
</dbReference>
<keyword evidence="5 7" id="KW-0648">Protein biosynthesis</keyword>